<sequence>MASISSLGIGSGLDLNGLLNQLNEAERGKLEPIKQQIETQQVKISAYGELKGALSGFQSANETLNDASLFQSLSASASGNAVQAAAGPEASPGQYAIEVEQLATAGSLATQRVNDLDTVLNDADATLDLTFTDDSLDHGVAIAADSTLEDVRDAINADSDAAVTASIVNDGEGYRLAVMSQETGEQAAVVDANFADLVTQTTLEDEAVLQDGQDAMLEVNGIAVSNASNQLDDAIQGVTLSLQGTGNSTLTVEQDAEAVQQAVVDFVETYNELKETADKLTAYNGEDGQAGDLIGDSAVRSIESRLRSDLASVVSVGDEHTMLADLGMTLRVDGTLELDEVKLETALAEGPGEVGAFFAGEAATDGMAGRLDTTLEQLLDTNGALEGAIGGAENRIDSLNDRYTRTEQSIDNTIARYQKQFGQLDGMLAQMNQTSAYLSQQLSSLPGQNGEGGGMF</sequence>
<dbReference type="PANTHER" id="PTHR30288:SF0">
    <property type="entry name" value="FLAGELLAR HOOK-ASSOCIATED PROTEIN 2"/>
    <property type="match status" value="1"/>
</dbReference>
<gene>
    <name evidence="8" type="primary">fliD</name>
    <name evidence="8" type="ORF">HBJ55_02525</name>
</gene>
<keyword evidence="8" id="KW-0282">Flagellum</keyword>
<dbReference type="Proteomes" id="UP001318321">
    <property type="component" value="Unassembled WGS sequence"/>
</dbReference>
<comment type="subunit">
    <text evidence="2 5">Homopentamer.</text>
</comment>
<dbReference type="InterPro" id="IPR040026">
    <property type="entry name" value="FliD"/>
</dbReference>
<feature type="domain" description="Flagellar hook-associated protein 2 N-terminal" evidence="6">
    <location>
        <begin position="11"/>
        <end position="105"/>
    </location>
</feature>
<keyword evidence="8" id="KW-0966">Cell projection</keyword>
<keyword evidence="5" id="KW-0964">Secreted</keyword>
<evidence type="ECO:0000313" key="9">
    <source>
        <dbReference type="Proteomes" id="UP001318321"/>
    </source>
</evidence>
<keyword evidence="4 5" id="KW-0975">Bacterial flagellum</keyword>
<name>A0ABX0PMD6_9GAMM</name>
<proteinExistence type="inferred from homology"/>
<dbReference type="InterPro" id="IPR003481">
    <property type="entry name" value="FliD_N"/>
</dbReference>
<evidence type="ECO:0000256" key="5">
    <source>
        <dbReference type="RuleBase" id="RU362066"/>
    </source>
</evidence>
<evidence type="ECO:0000256" key="4">
    <source>
        <dbReference type="ARBA" id="ARBA00023143"/>
    </source>
</evidence>
<dbReference type="Pfam" id="PF07196">
    <property type="entry name" value="Flagellin_IN"/>
    <property type="match status" value="1"/>
</dbReference>
<accession>A0ABX0PMD6</accession>
<keyword evidence="8" id="KW-0969">Cilium</keyword>
<feature type="coiled-coil region" evidence="5">
    <location>
        <begin position="389"/>
        <end position="416"/>
    </location>
</feature>
<evidence type="ECO:0000256" key="3">
    <source>
        <dbReference type="ARBA" id="ARBA00023054"/>
    </source>
</evidence>
<keyword evidence="9" id="KW-1185">Reference proteome</keyword>
<comment type="subcellular location">
    <subcellularLocation>
        <location evidence="5">Secreted</location>
    </subcellularLocation>
    <subcellularLocation>
        <location evidence="5">Bacterial flagellum</location>
    </subcellularLocation>
</comment>
<evidence type="ECO:0000313" key="8">
    <source>
        <dbReference type="EMBL" id="NIC04305.1"/>
    </source>
</evidence>
<evidence type="ECO:0000256" key="1">
    <source>
        <dbReference type="ARBA" id="ARBA00009764"/>
    </source>
</evidence>
<dbReference type="InterPro" id="IPR010810">
    <property type="entry name" value="Flagellin_hook_IN_motif"/>
</dbReference>
<keyword evidence="3 5" id="KW-0175">Coiled coil</keyword>
<dbReference type="Pfam" id="PF07195">
    <property type="entry name" value="FliD_C"/>
    <property type="match status" value="1"/>
</dbReference>
<evidence type="ECO:0000259" key="6">
    <source>
        <dbReference type="Pfam" id="PF02465"/>
    </source>
</evidence>
<comment type="function">
    <text evidence="5">Required for morphogenesis and for the elongation of the flagellar filament by facilitating polymerization of the flagellin monomers at the tip of growing filament. Forms a capping structure, which prevents flagellin subunits (transported through the central channel of the flagellum) from leaking out without polymerization at the distal end.</text>
</comment>
<protein>
    <recommendedName>
        <fullName evidence="5">Flagellar hook-associated protein 2</fullName>
        <shortName evidence="5">HAP2</shortName>
    </recommendedName>
    <alternativeName>
        <fullName evidence="5">Flagellar cap protein</fullName>
    </alternativeName>
</protein>
<organism evidence="8 9">
    <name type="scientific">Billgrantia bachuensis</name>
    <dbReference type="NCBI Taxonomy" id="2717286"/>
    <lineage>
        <taxon>Bacteria</taxon>
        <taxon>Pseudomonadati</taxon>
        <taxon>Pseudomonadota</taxon>
        <taxon>Gammaproteobacteria</taxon>
        <taxon>Oceanospirillales</taxon>
        <taxon>Halomonadaceae</taxon>
        <taxon>Billgrantia</taxon>
    </lineage>
</organism>
<reference evidence="8 9" key="1">
    <citation type="submission" date="2020-03" db="EMBL/GenBank/DDBJ databases">
        <title>Identification of Halomonas strains.</title>
        <authorList>
            <person name="Xiao Z."/>
            <person name="Dong F."/>
            <person name="Wang Z."/>
            <person name="Zhao J.-Y."/>
        </authorList>
    </citation>
    <scope>NUCLEOTIDE SEQUENCE [LARGE SCALE GENOMIC DNA]</scope>
    <source>
        <strain evidence="8 9">DX6</strain>
    </source>
</reference>
<dbReference type="Pfam" id="PF02465">
    <property type="entry name" value="FliD_N"/>
    <property type="match status" value="1"/>
</dbReference>
<evidence type="ECO:0000256" key="2">
    <source>
        <dbReference type="ARBA" id="ARBA00011255"/>
    </source>
</evidence>
<feature type="domain" description="Flagellar hook-associated protein 2 C-terminal" evidence="7">
    <location>
        <begin position="212"/>
        <end position="433"/>
    </location>
</feature>
<comment type="caution">
    <text evidence="8">The sequence shown here is derived from an EMBL/GenBank/DDBJ whole genome shotgun (WGS) entry which is preliminary data.</text>
</comment>
<evidence type="ECO:0000259" key="7">
    <source>
        <dbReference type="Pfam" id="PF07195"/>
    </source>
</evidence>
<dbReference type="EMBL" id="JAAQTO010000005">
    <property type="protein sequence ID" value="NIC04305.1"/>
    <property type="molecule type" value="Genomic_DNA"/>
</dbReference>
<dbReference type="InterPro" id="IPR010809">
    <property type="entry name" value="FliD_C"/>
</dbReference>
<dbReference type="PANTHER" id="PTHR30288">
    <property type="entry name" value="FLAGELLAR CAP/ASSEMBLY PROTEIN FLID"/>
    <property type="match status" value="1"/>
</dbReference>
<comment type="similarity">
    <text evidence="1 5">Belongs to the FliD family.</text>
</comment>
<dbReference type="RefSeq" id="WP_167110746.1">
    <property type="nucleotide sequence ID" value="NZ_JAAQTO010000005.1"/>
</dbReference>